<keyword evidence="5" id="KW-1185">Reference proteome</keyword>
<evidence type="ECO:0000313" key="5">
    <source>
        <dbReference type="Proteomes" id="UP001589693"/>
    </source>
</evidence>
<reference evidence="4 5" key="1">
    <citation type="submission" date="2024-09" db="EMBL/GenBank/DDBJ databases">
        <authorList>
            <person name="Sun Q."/>
            <person name="Mori K."/>
        </authorList>
    </citation>
    <scope>NUCLEOTIDE SEQUENCE [LARGE SCALE GENOMIC DNA]</scope>
    <source>
        <strain evidence="4 5">TBRC 7907</strain>
    </source>
</reference>
<dbReference type="Gene3D" id="2.40.40.10">
    <property type="entry name" value="RlpA-like domain"/>
    <property type="match status" value="1"/>
</dbReference>
<feature type="signal peptide" evidence="2">
    <location>
        <begin position="1"/>
        <end position="22"/>
    </location>
</feature>
<keyword evidence="2" id="KW-0732">Signal</keyword>
<proteinExistence type="predicted"/>
<evidence type="ECO:0000256" key="2">
    <source>
        <dbReference type="SAM" id="SignalP"/>
    </source>
</evidence>
<feature type="compositionally biased region" description="Low complexity" evidence="1">
    <location>
        <begin position="21"/>
        <end position="44"/>
    </location>
</feature>
<gene>
    <name evidence="4" type="ORF">ACFFQA_01945</name>
</gene>
<dbReference type="InterPro" id="IPR009009">
    <property type="entry name" value="RlpA-like_DPBB"/>
</dbReference>
<name>A0ABV5ZP86_9PSEU</name>
<dbReference type="CDD" id="cd22268">
    <property type="entry name" value="DPBB_RlpA-like"/>
    <property type="match status" value="1"/>
</dbReference>
<evidence type="ECO:0000313" key="4">
    <source>
        <dbReference type="EMBL" id="MFB9902692.1"/>
    </source>
</evidence>
<dbReference type="PANTHER" id="PTHR34183">
    <property type="entry name" value="ENDOLYTIC PEPTIDOGLYCAN TRANSGLYCOSYLASE RLPA"/>
    <property type="match status" value="1"/>
</dbReference>
<accession>A0ABV5ZP86</accession>
<feature type="region of interest" description="Disordered" evidence="1">
    <location>
        <begin position="21"/>
        <end position="62"/>
    </location>
</feature>
<organism evidence="4 5">
    <name type="scientific">Allokutzneria oryzae</name>
    <dbReference type="NCBI Taxonomy" id="1378989"/>
    <lineage>
        <taxon>Bacteria</taxon>
        <taxon>Bacillati</taxon>
        <taxon>Actinomycetota</taxon>
        <taxon>Actinomycetes</taxon>
        <taxon>Pseudonocardiales</taxon>
        <taxon>Pseudonocardiaceae</taxon>
        <taxon>Allokutzneria</taxon>
    </lineage>
</organism>
<evidence type="ECO:0000256" key="1">
    <source>
        <dbReference type="SAM" id="MobiDB-lite"/>
    </source>
</evidence>
<dbReference type="InterPro" id="IPR036908">
    <property type="entry name" value="RlpA-like_sf"/>
</dbReference>
<dbReference type="Proteomes" id="UP001589693">
    <property type="component" value="Unassembled WGS sequence"/>
</dbReference>
<dbReference type="EMBL" id="JBHLZU010000002">
    <property type="protein sequence ID" value="MFB9902692.1"/>
    <property type="molecule type" value="Genomic_DNA"/>
</dbReference>
<sequence>MRTAALLTAVLMVFGLAAPASASEPPATTEPPAVTEPPVTGLPVTGPPVTEPKPEQCTATWYGKPGATTPVYTASGELLDPAAMTAAHATLPFDTQVKVTHRRTGLSVVVRINDRFAAQTDRCVNLTSGAFEKISPLSMGVAPVDVSVTVLP</sequence>
<protein>
    <submittedName>
        <fullName evidence="4">Septal ring lytic transglycosylase RlpA family protein</fullName>
    </submittedName>
</protein>
<dbReference type="PANTHER" id="PTHR34183:SF8">
    <property type="entry name" value="ENDOLYTIC PEPTIDOGLYCAN TRANSGLYCOSYLASE RLPA-RELATED"/>
    <property type="match status" value="1"/>
</dbReference>
<dbReference type="SUPFAM" id="SSF50685">
    <property type="entry name" value="Barwin-like endoglucanases"/>
    <property type="match status" value="1"/>
</dbReference>
<dbReference type="RefSeq" id="WP_377849767.1">
    <property type="nucleotide sequence ID" value="NZ_JBHLZU010000002.1"/>
</dbReference>
<evidence type="ECO:0000259" key="3">
    <source>
        <dbReference type="Pfam" id="PF03330"/>
    </source>
</evidence>
<feature type="chain" id="PRO_5045808632" evidence="2">
    <location>
        <begin position="23"/>
        <end position="152"/>
    </location>
</feature>
<feature type="domain" description="RlpA-like protein double-psi beta-barrel" evidence="3">
    <location>
        <begin position="57"/>
        <end position="145"/>
    </location>
</feature>
<dbReference type="Pfam" id="PF03330">
    <property type="entry name" value="DPBB_1"/>
    <property type="match status" value="1"/>
</dbReference>
<comment type="caution">
    <text evidence="4">The sequence shown here is derived from an EMBL/GenBank/DDBJ whole genome shotgun (WGS) entry which is preliminary data.</text>
</comment>